<evidence type="ECO:0000259" key="2">
    <source>
        <dbReference type="PROSITE" id="PS51109"/>
    </source>
</evidence>
<sequence>MVSGVVDVSDPNHPKEVYFGGPNFFTLQEMTKDLNVDIYPEDKSSTFPDPSLGIGSRIDIQRALPVEITDAKITKIYRTWQKTIDELFKENNIELLGQDSVDPLVSTSLRPDIKIKITRVAEVEVTEKESINYSVVKRTSVDVEKGQTEIDTKGVKGEKDVIYVIRRVDGVEVAKTKKSETVVKKPISEVVIIGIGPKYAKSGPYKDTINSAARNYLINGTALMCLMLRESGGTADTGYPDAMYKGLFQYEEGFWADISAKAGYGGSSIYNAQAQIFTTAYALTHGYGGRWPPWGGCANK</sequence>
<gene>
    <name evidence="3" type="ORF">US31_C0006G0025</name>
</gene>
<dbReference type="SMART" id="SM01208">
    <property type="entry name" value="G5"/>
    <property type="match status" value="1"/>
</dbReference>
<keyword evidence="1" id="KW-0732">Signal</keyword>
<protein>
    <submittedName>
        <fullName evidence="3">3D domain-containing protein</fullName>
    </submittedName>
</protein>
<dbReference type="Proteomes" id="UP000034508">
    <property type="component" value="Unassembled WGS sequence"/>
</dbReference>
<dbReference type="EMBL" id="LBSM01000006">
    <property type="protein sequence ID" value="KKQ18294.1"/>
    <property type="molecule type" value="Genomic_DNA"/>
</dbReference>
<dbReference type="Gene3D" id="2.20.230.10">
    <property type="entry name" value="Resuscitation-promoting factor rpfb"/>
    <property type="match status" value="1"/>
</dbReference>
<dbReference type="InterPro" id="IPR023346">
    <property type="entry name" value="Lysozyme-like_dom_sf"/>
</dbReference>
<dbReference type="PROSITE" id="PS51109">
    <property type="entry name" value="G5"/>
    <property type="match status" value="1"/>
</dbReference>
<evidence type="ECO:0000256" key="1">
    <source>
        <dbReference type="ARBA" id="ARBA00022729"/>
    </source>
</evidence>
<dbReference type="SUPFAM" id="SSF53955">
    <property type="entry name" value="Lysozyme-like"/>
    <property type="match status" value="1"/>
</dbReference>
<organism evidence="3 4">
    <name type="scientific">Berkelbacteria bacterium GW2011_GWA1_36_9</name>
    <dbReference type="NCBI Taxonomy" id="1618331"/>
    <lineage>
        <taxon>Bacteria</taxon>
        <taxon>Candidatus Berkelbacteria</taxon>
    </lineage>
</organism>
<proteinExistence type="predicted"/>
<comment type="caution">
    <text evidence="3">The sequence shown here is derived from an EMBL/GenBank/DDBJ whole genome shotgun (WGS) entry which is preliminary data.</text>
</comment>
<reference evidence="3 4" key="1">
    <citation type="journal article" date="2015" name="Nature">
        <title>rRNA introns, odd ribosomes, and small enigmatic genomes across a large radiation of phyla.</title>
        <authorList>
            <person name="Brown C.T."/>
            <person name="Hug L.A."/>
            <person name="Thomas B.C."/>
            <person name="Sharon I."/>
            <person name="Castelle C.J."/>
            <person name="Singh A."/>
            <person name="Wilkins M.J."/>
            <person name="Williams K.H."/>
            <person name="Banfield J.F."/>
        </authorList>
    </citation>
    <scope>NUCLEOTIDE SEQUENCE [LARGE SCALE GENOMIC DNA]</scope>
</reference>
<dbReference type="AlphaFoldDB" id="A0A0G0I1Z6"/>
<accession>A0A0G0I1Z6</accession>
<name>A0A0G0I1Z6_9BACT</name>
<dbReference type="InterPro" id="IPR011098">
    <property type="entry name" value="G5_dom"/>
</dbReference>
<dbReference type="Pfam" id="PF07501">
    <property type="entry name" value="G5"/>
    <property type="match status" value="1"/>
</dbReference>
<feature type="domain" description="G5" evidence="2">
    <location>
        <begin position="117"/>
        <end position="197"/>
    </location>
</feature>
<evidence type="ECO:0000313" key="4">
    <source>
        <dbReference type="Proteomes" id="UP000034508"/>
    </source>
</evidence>
<evidence type="ECO:0000313" key="3">
    <source>
        <dbReference type="EMBL" id="KKQ18294.1"/>
    </source>
</evidence>